<proteinExistence type="predicted"/>
<reference evidence="3" key="1">
    <citation type="submission" date="2022-11" db="UniProtKB">
        <authorList>
            <consortium name="WormBaseParasite"/>
        </authorList>
    </citation>
    <scope>IDENTIFICATION</scope>
</reference>
<keyword evidence="2" id="KW-1185">Reference proteome</keyword>
<dbReference type="InterPro" id="IPR036770">
    <property type="entry name" value="Ankyrin_rpt-contain_sf"/>
</dbReference>
<dbReference type="SUPFAM" id="SSF48403">
    <property type="entry name" value="Ankyrin repeat"/>
    <property type="match status" value="1"/>
</dbReference>
<organism evidence="2 3">
    <name type="scientific">Plectus sambesii</name>
    <dbReference type="NCBI Taxonomy" id="2011161"/>
    <lineage>
        <taxon>Eukaryota</taxon>
        <taxon>Metazoa</taxon>
        <taxon>Ecdysozoa</taxon>
        <taxon>Nematoda</taxon>
        <taxon>Chromadorea</taxon>
        <taxon>Plectida</taxon>
        <taxon>Plectina</taxon>
        <taxon>Plectoidea</taxon>
        <taxon>Plectidae</taxon>
        <taxon>Plectus</taxon>
    </lineage>
</organism>
<dbReference type="Proteomes" id="UP000887566">
    <property type="component" value="Unplaced"/>
</dbReference>
<dbReference type="AlphaFoldDB" id="A0A914VEP2"/>
<accession>A0A914VEP2</accession>
<feature type="repeat" description="ANK" evidence="1">
    <location>
        <begin position="8"/>
        <end position="40"/>
    </location>
</feature>
<dbReference type="WBParaSite" id="PSAMB.scaffold18865size877.g37705.t1">
    <property type="protein sequence ID" value="PSAMB.scaffold18865size877.g37705.t1"/>
    <property type="gene ID" value="PSAMB.scaffold18865size877.g37705"/>
</dbReference>
<dbReference type="Gene3D" id="1.25.40.20">
    <property type="entry name" value="Ankyrin repeat-containing domain"/>
    <property type="match status" value="1"/>
</dbReference>
<dbReference type="InterPro" id="IPR039323">
    <property type="entry name" value="ANKRD_45/46/60"/>
</dbReference>
<dbReference type="Pfam" id="PF12796">
    <property type="entry name" value="Ank_2"/>
    <property type="match status" value="1"/>
</dbReference>
<protein>
    <submittedName>
        <fullName evidence="3">Uncharacterized protein</fullName>
    </submittedName>
</protein>
<dbReference type="PROSITE" id="PS50088">
    <property type="entry name" value="ANK_REPEAT"/>
    <property type="match status" value="1"/>
</dbReference>
<dbReference type="InterPro" id="IPR002110">
    <property type="entry name" value="Ankyrin_rpt"/>
</dbReference>
<evidence type="ECO:0000256" key="1">
    <source>
        <dbReference type="PROSITE-ProRule" id="PRU00023"/>
    </source>
</evidence>
<evidence type="ECO:0000313" key="3">
    <source>
        <dbReference type="WBParaSite" id="PSAMB.scaffold18865size877.g37705.t1"/>
    </source>
</evidence>
<sequence length="65" mass="7049">VHYVSFQNGESALHAASLFGHLSVVKALVQRGAVTTLCNKSGETPIDLARQMGYDHIVDFLVAHK</sequence>
<keyword evidence="1" id="KW-0040">ANK repeat</keyword>
<dbReference type="PANTHER" id="PTHR22677">
    <property type="entry name" value="ANKYRIN REPEAT DOMAIN-CONTAINING PROTEIN 60"/>
    <property type="match status" value="1"/>
</dbReference>
<evidence type="ECO:0000313" key="2">
    <source>
        <dbReference type="Proteomes" id="UP000887566"/>
    </source>
</evidence>
<dbReference type="SMART" id="SM00248">
    <property type="entry name" value="ANK"/>
    <property type="match status" value="1"/>
</dbReference>
<name>A0A914VEP2_9BILA</name>
<dbReference type="PROSITE" id="PS50297">
    <property type="entry name" value="ANK_REP_REGION"/>
    <property type="match status" value="1"/>
</dbReference>
<dbReference type="PANTHER" id="PTHR22677:SF4">
    <property type="entry name" value="USHER SYNDROME TYPE-1G PROTEIN-LIKE PROTEIN"/>
    <property type="match status" value="1"/>
</dbReference>